<dbReference type="PROSITE" id="PS00107">
    <property type="entry name" value="PROTEIN_KINASE_ATP"/>
    <property type="match status" value="1"/>
</dbReference>
<evidence type="ECO:0000259" key="8">
    <source>
        <dbReference type="PROSITE" id="PS50011"/>
    </source>
</evidence>
<evidence type="ECO:0000313" key="10">
    <source>
        <dbReference type="Proteomes" id="UP001279734"/>
    </source>
</evidence>
<evidence type="ECO:0000313" key="9">
    <source>
        <dbReference type="EMBL" id="GMH05291.1"/>
    </source>
</evidence>
<feature type="compositionally biased region" description="Basic and acidic residues" evidence="7">
    <location>
        <begin position="293"/>
        <end position="302"/>
    </location>
</feature>
<dbReference type="Gene3D" id="1.10.510.10">
    <property type="entry name" value="Transferase(Phosphotransferase) domain 1"/>
    <property type="match status" value="1"/>
</dbReference>
<keyword evidence="3" id="KW-0418">Kinase</keyword>
<dbReference type="PROSITE" id="PS00108">
    <property type="entry name" value="PROTEIN_KINASE_ST"/>
    <property type="match status" value="1"/>
</dbReference>
<dbReference type="SMART" id="SM00220">
    <property type="entry name" value="S_TKc"/>
    <property type="match status" value="1"/>
</dbReference>
<evidence type="ECO:0000256" key="6">
    <source>
        <dbReference type="RuleBase" id="RU000304"/>
    </source>
</evidence>
<keyword evidence="2 5" id="KW-0547">Nucleotide-binding</keyword>
<keyword evidence="4 5" id="KW-0067">ATP-binding</keyword>
<keyword evidence="10" id="KW-1185">Reference proteome</keyword>
<organism evidence="9 10">
    <name type="scientific">Nepenthes gracilis</name>
    <name type="common">Slender pitcher plant</name>
    <dbReference type="NCBI Taxonomy" id="150966"/>
    <lineage>
        <taxon>Eukaryota</taxon>
        <taxon>Viridiplantae</taxon>
        <taxon>Streptophyta</taxon>
        <taxon>Embryophyta</taxon>
        <taxon>Tracheophyta</taxon>
        <taxon>Spermatophyta</taxon>
        <taxon>Magnoliopsida</taxon>
        <taxon>eudicotyledons</taxon>
        <taxon>Gunneridae</taxon>
        <taxon>Pentapetalae</taxon>
        <taxon>Caryophyllales</taxon>
        <taxon>Nepenthaceae</taxon>
        <taxon>Nepenthes</taxon>
    </lineage>
</organism>
<dbReference type="SUPFAM" id="SSF56112">
    <property type="entry name" value="Protein kinase-like (PK-like)"/>
    <property type="match status" value="1"/>
</dbReference>
<dbReference type="Pfam" id="PF00069">
    <property type="entry name" value="Pkinase"/>
    <property type="match status" value="1"/>
</dbReference>
<accession>A0AAD3S6K8</accession>
<dbReference type="CDD" id="cd06606">
    <property type="entry name" value="STKc_MAPKKK"/>
    <property type="match status" value="1"/>
</dbReference>
<sequence length="349" mass="38426">MNWTRGKVIGHGSSAIVSLAKGFTPEELSVVKTAELTKSTLLQNESRIHSSIRCPYIIQYRGHDVTFEDGRLMYNIFMEYASGGTLGDAIYRQGGRRRRLAEAKIKSYTKAILRGLEHLHSNHVVHCDIKGANILLMKDGEAKIADLGCAKRVTDCPSADSSHPVLICGTPLYLAPEAARGEQQSYPADVWALGCTVIEMATGQPPWPGLHDQVSALFYIGFSGEVPQIPCFLSEPAKDFLGKCLKRVPEERWSATELLNHPFVNGAEDVVTGEEHKPKLDTPTTVLDQGLWESRDGPDSAPKDLVQSSHPDSPSRRIQRLLGGFPISTAAAIPNWDIDENWMNVRSVL</sequence>
<dbReference type="PROSITE" id="PS50011">
    <property type="entry name" value="PROTEIN_KINASE_DOM"/>
    <property type="match status" value="1"/>
</dbReference>
<dbReference type="InterPro" id="IPR052751">
    <property type="entry name" value="Plant_MAPKKK"/>
</dbReference>
<dbReference type="Proteomes" id="UP001279734">
    <property type="component" value="Unassembled WGS sequence"/>
</dbReference>
<reference evidence="9" key="1">
    <citation type="submission" date="2023-05" db="EMBL/GenBank/DDBJ databases">
        <title>Nepenthes gracilis genome sequencing.</title>
        <authorList>
            <person name="Fukushima K."/>
        </authorList>
    </citation>
    <scope>NUCLEOTIDE SEQUENCE</scope>
    <source>
        <strain evidence="9">SING2019-196</strain>
    </source>
</reference>
<evidence type="ECO:0000256" key="3">
    <source>
        <dbReference type="ARBA" id="ARBA00022777"/>
    </source>
</evidence>
<feature type="binding site" evidence="5">
    <location>
        <position position="32"/>
    </location>
    <ligand>
        <name>ATP</name>
        <dbReference type="ChEBI" id="CHEBI:30616"/>
    </ligand>
</feature>
<comment type="caution">
    <text evidence="9">The sequence shown here is derived from an EMBL/GenBank/DDBJ whole genome shotgun (WGS) entry which is preliminary data.</text>
</comment>
<dbReference type="InterPro" id="IPR000719">
    <property type="entry name" value="Prot_kinase_dom"/>
</dbReference>
<protein>
    <recommendedName>
        <fullName evidence="8">Protein kinase domain-containing protein</fullName>
    </recommendedName>
</protein>
<dbReference type="InterPro" id="IPR011009">
    <property type="entry name" value="Kinase-like_dom_sf"/>
</dbReference>
<evidence type="ECO:0000256" key="7">
    <source>
        <dbReference type="SAM" id="MobiDB-lite"/>
    </source>
</evidence>
<dbReference type="AlphaFoldDB" id="A0AAD3S6K8"/>
<dbReference type="PANTHER" id="PTHR48011">
    <property type="entry name" value="CCR4-NOT TRANSCRIPTIONAL COMPLEX SUBUNIT CAF120-RELATED"/>
    <property type="match status" value="1"/>
</dbReference>
<dbReference type="GO" id="GO:0007165">
    <property type="term" value="P:signal transduction"/>
    <property type="evidence" value="ECO:0007669"/>
    <property type="project" value="TreeGrafter"/>
</dbReference>
<keyword evidence="6" id="KW-0723">Serine/threonine-protein kinase</keyword>
<feature type="region of interest" description="Disordered" evidence="7">
    <location>
        <begin position="291"/>
        <end position="315"/>
    </location>
</feature>
<feature type="domain" description="Protein kinase" evidence="8">
    <location>
        <begin position="3"/>
        <end position="264"/>
    </location>
</feature>
<dbReference type="GO" id="GO:0005524">
    <property type="term" value="F:ATP binding"/>
    <property type="evidence" value="ECO:0007669"/>
    <property type="project" value="UniProtKB-UniRule"/>
</dbReference>
<dbReference type="InterPro" id="IPR017441">
    <property type="entry name" value="Protein_kinase_ATP_BS"/>
</dbReference>
<comment type="similarity">
    <text evidence="6">Belongs to the protein kinase superfamily.</text>
</comment>
<gene>
    <name evidence="9" type="ORF">Nepgr_007131</name>
</gene>
<dbReference type="GO" id="GO:0004674">
    <property type="term" value="F:protein serine/threonine kinase activity"/>
    <property type="evidence" value="ECO:0007669"/>
    <property type="project" value="UniProtKB-KW"/>
</dbReference>
<evidence type="ECO:0000256" key="2">
    <source>
        <dbReference type="ARBA" id="ARBA00022741"/>
    </source>
</evidence>
<evidence type="ECO:0000256" key="1">
    <source>
        <dbReference type="ARBA" id="ARBA00022679"/>
    </source>
</evidence>
<proteinExistence type="inferred from homology"/>
<evidence type="ECO:0000256" key="5">
    <source>
        <dbReference type="PROSITE-ProRule" id="PRU10141"/>
    </source>
</evidence>
<dbReference type="EMBL" id="BSYO01000005">
    <property type="protein sequence ID" value="GMH05291.1"/>
    <property type="molecule type" value="Genomic_DNA"/>
</dbReference>
<name>A0AAD3S6K8_NEPGR</name>
<dbReference type="PANTHER" id="PTHR48011:SF4">
    <property type="entry name" value="MITOGEN-ACTIVATED PROTEIN KINASE KINASE KINASE 19"/>
    <property type="match status" value="1"/>
</dbReference>
<dbReference type="InterPro" id="IPR008271">
    <property type="entry name" value="Ser/Thr_kinase_AS"/>
</dbReference>
<evidence type="ECO:0000256" key="4">
    <source>
        <dbReference type="ARBA" id="ARBA00022840"/>
    </source>
</evidence>
<keyword evidence="1" id="KW-0808">Transferase</keyword>